<dbReference type="AlphaFoldDB" id="A0AAE0SVS2"/>
<dbReference type="EMBL" id="JAEAOA010002123">
    <property type="protein sequence ID" value="KAK3598947.1"/>
    <property type="molecule type" value="Genomic_DNA"/>
</dbReference>
<proteinExistence type="predicted"/>
<feature type="chain" id="PRO_5041911284" evidence="1">
    <location>
        <begin position="20"/>
        <end position="163"/>
    </location>
</feature>
<keyword evidence="3" id="KW-1185">Reference proteome</keyword>
<accession>A0AAE0SVS2</accession>
<comment type="caution">
    <text evidence="2">The sequence shown here is derived from an EMBL/GenBank/DDBJ whole genome shotgun (WGS) entry which is preliminary data.</text>
</comment>
<name>A0AAE0SVS2_9BIVA</name>
<evidence type="ECO:0000256" key="1">
    <source>
        <dbReference type="SAM" id="SignalP"/>
    </source>
</evidence>
<sequence>MTYGIVFLLFVVSSRYTCATNENYTVGNTLCRSNHKCGYYGYAYKWCYTTNRNNWDYCCINECTNKFHDRGEFYSCSAGDRIMPCGGGGLRAVHKQTCQSSYPCGLHNDVKTVDYFWCYTDNSWDYCCHPDDTCGKKGYKYNWCYTAIDLKRESFSSWQYCTP</sequence>
<evidence type="ECO:0000313" key="2">
    <source>
        <dbReference type="EMBL" id="KAK3598947.1"/>
    </source>
</evidence>
<dbReference type="Proteomes" id="UP001195483">
    <property type="component" value="Unassembled WGS sequence"/>
</dbReference>
<keyword evidence="1" id="KW-0732">Signal</keyword>
<reference evidence="2" key="1">
    <citation type="journal article" date="2021" name="Genome Biol. Evol.">
        <title>A High-Quality Reference Genome for a Parasitic Bivalve with Doubly Uniparental Inheritance (Bivalvia: Unionida).</title>
        <authorList>
            <person name="Smith C.H."/>
        </authorList>
    </citation>
    <scope>NUCLEOTIDE SEQUENCE</scope>
    <source>
        <strain evidence="2">CHS0354</strain>
    </source>
</reference>
<feature type="signal peptide" evidence="1">
    <location>
        <begin position="1"/>
        <end position="19"/>
    </location>
</feature>
<reference evidence="2" key="3">
    <citation type="submission" date="2023-05" db="EMBL/GenBank/DDBJ databases">
        <authorList>
            <person name="Smith C.H."/>
        </authorList>
    </citation>
    <scope>NUCLEOTIDE SEQUENCE</scope>
    <source>
        <strain evidence="2">CHS0354</strain>
        <tissue evidence="2">Mantle</tissue>
    </source>
</reference>
<evidence type="ECO:0000313" key="3">
    <source>
        <dbReference type="Proteomes" id="UP001195483"/>
    </source>
</evidence>
<organism evidence="2 3">
    <name type="scientific">Potamilus streckersoni</name>
    <dbReference type="NCBI Taxonomy" id="2493646"/>
    <lineage>
        <taxon>Eukaryota</taxon>
        <taxon>Metazoa</taxon>
        <taxon>Spiralia</taxon>
        <taxon>Lophotrochozoa</taxon>
        <taxon>Mollusca</taxon>
        <taxon>Bivalvia</taxon>
        <taxon>Autobranchia</taxon>
        <taxon>Heteroconchia</taxon>
        <taxon>Palaeoheterodonta</taxon>
        <taxon>Unionida</taxon>
        <taxon>Unionoidea</taxon>
        <taxon>Unionidae</taxon>
        <taxon>Ambleminae</taxon>
        <taxon>Lampsilini</taxon>
        <taxon>Potamilus</taxon>
    </lineage>
</organism>
<gene>
    <name evidence="2" type="ORF">CHS0354_036264</name>
</gene>
<reference evidence="2" key="2">
    <citation type="journal article" date="2021" name="Genome Biol. Evol.">
        <title>Developing a high-quality reference genome for a parasitic bivalve with doubly uniparental inheritance (Bivalvia: Unionida).</title>
        <authorList>
            <person name="Smith C.H."/>
        </authorList>
    </citation>
    <scope>NUCLEOTIDE SEQUENCE</scope>
    <source>
        <strain evidence="2">CHS0354</strain>
        <tissue evidence="2">Mantle</tissue>
    </source>
</reference>
<protein>
    <submittedName>
        <fullName evidence="2">Uncharacterized protein</fullName>
    </submittedName>
</protein>